<evidence type="ECO:0000256" key="5">
    <source>
        <dbReference type="ARBA" id="ARBA00022691"/>
    </source>
</evidence>
<name>A0AAD8YLW5_9STRA</name>
<comment type="caution">
    <text evidence="7">The sequence shown here is derived from an EMBL/GenBank/DDBJ whole genome shotgun (WGS) entry which is preliminary data.</text>
</comment>
<organism evidence="7 8">
    <name type="scientific">Skeletonema marinoi</name>
    <dbReference type="NCBI Taxonomy" id="267567"/>
    <lineage>
        <taxon>Eukaryota</taxon>
        <taxon>Sar</taxon>
        <taxon>Stramenopiles</taxon>
        <taxon>Ochrophyta</taxon>
        <taxon>Bacillariophyta</taxon>
        <taxon>Coscinodiscophyceae</taxon>
        <taxon>Thalassiosirophycidae</taxon>
        <taxon>Thalassiosirales</taxon>
        <taxon>Skeletonemataceae</taxon>
        <taxon>Skeletonema</taxon>
        <taxon>Skeletonema marinoi-dohrnii complex</taxon>
    </lineage>
</organism>
<dbReference type="SMART" id="SM01296">
    <property type="entry name" value="N2227"/>
    <property type="match status" value="1"/>
</dbReference>
<dbReference type="EC" id="2.1.1.22" evidence="2"/>
<dbReference type="GO" id="GO:0032259">
    <property type="term" value="P:methylation"/>
    <property type="evidence" value="ECO:0007669"/>
    <property type="project" value="UniProtKB-KW"/>
</dbReference>
<dbReference type="InterPro" id="IPR029063">
    <property type="entry name" value="SAM-dependent_MTases_sf"/>
</dbReference>
<protein>
    <recommendedName>
        <fullName evidence="2">carnosine N-methyltransferase</fullName>
        <ecNumber evidence="2">2.1.1.22</ecNumber>
    </recommendedName>
</protein>
<dbReference type="AlphaFoldDB" id="A0AAD8YLW5"/>
<keyword evidence="4 7" id="KW-0808">Transferase</keyword>
<accession>A0AAD8YLW5</accession>
<dbReference type="Pfam" id="PF07942">
    <property type="entry name" value="CARME"/>
    <property type="match status" value="2"/>
</dbReference>
<gene>
    <name evidence="7" type="ORF">QTG54_001583</name>
</gene>
<dbReference type="SUPFAM" id="SSF53335">
    <property type="entry name" value="S-adenosyl-L-methionine-dependent methyltransferases"/>
    <property type="match status" value="1"/>
</dbReference>
<keyword evidence="8" id="KW-1185">Reference proteome</keyword>
<evidence type="ECO:0000313" key="8">
    <source>
        <dbReference type="Proteomes" id="UP001224775"/>
    </source>
</evidence>
<dbReference type="GO" id="GO:0030735">
    <property type="term" value="F:carnosine N-methyltransferase activity"/>
    <property type="evidence" value="ECO:0007669"/>
    <property type="project" value="UniProtKB-EC"/>
</dbReference>
<dbReference type="InterPro" id="IPR012901">
    <property type="entry name" value="CARME"/>
</dbReference>
<evidence type="ECO:0000256" key="3">
    <source>
        <dbReference type="ARBA" id="ARBA00022603"/>
    </source>
</evidence>
<feature type="region of interest" description="Disordered" evidence="6">
    <location>
        <begin position="1"/>
        <end position="34"/>
    </location>
</feature>
<sequence>MSDVTRDISTTESHLQPCRPHHHGELPCNKDEEDEERRHFHQVCNSYQQYATFHQVTEQGVNHRRGRLLSSMNAVVEDGGPTVESILQKSLSQHQMKKNNELFCQATIRNQYFLDNVLKHCGAMTSQEVLRDRNEVEAFEVEWTTEDQISKIDSVLKSIYRDWSIEGREERSVVYDKLLGALDKYLPIRGNDDAVMNNSTDDDFNNYNDRGPPKNNPPRVAVPGSGLGRLAFEIYAKGYSSQGSDFSLPMLLASDFILNGCSGTDTGSHRKFAISPWIHETKNVKSLQDRCRTVVVPDVVAAVEPSDDGELAPDFTMLAGEFLSLYSHFLPGNRCVDGEFQADSVEKFNAVVCSFFIDTAPSLPHYLITIYHMLENGGLFVSIGPLMWHWSGHGAVLPDDLANGSMNETSNVQGDFINAKHKQRTEHLDQRYLQSVDFTWEETRALIVNCGFEILEEEFDIRTRYTSDAMSMKKVDYDCVFFVARKIA</sequence>
<dbReference type="PANTHER" id="PTHR12303">
    <property type="entry name" value="CARNOSINE N-METHYLTRANSFERASE"/>
    <property type="match status" value="1"/>
</dbReference>
<dbReference type="Proteomes" id="UP001224775">
    <property type="component" value="Unassembled WGS sequence"/>
</dbReference>
<evidence type="ECO:0000313" key="7">
    <source>
        <dbReference type="EMBL" id="KAK1747620.1"/>
    </source>
</evidence>
<evidence type="ECO:0000256" key="2">
    <source>
        <dbReference type="ARBA" id="ARBA00012003"/>
    </source>
</evidence>
<evidence type="ECO:0000256" key="6">
    <source>
        <dbReference type="SAM" id="MobiDB-lite"/>
    </source>
</evidence>
<keyword evidence="3 7" id="KW-0489">Methyltransferase</keyword>
<evidence type="ECO:0000256" key="4">
    <source>
        <dbReference type="ARBA" id="ARBA00022679"/>
    </source>
</evidence>
<dbReference type="EMBL" id="JATAAI010000002">
    <property type="protein sequence ID" value="KAK1747620.1"/>
    <property type="molecule type" value="Genomic_DNA"/>
</dbReference>
<dbReference type="Gene3D" id="3.40.50.150">
    <property type="entry name" value="Vaccinia Virus protein VP39"/>
    <property type="match status" value="1"/>
</dbReference>
<comment type="similarity">
    <text evidence="1">Belongs to the carnosine N-methyltransferase family.</text>
</comment>
<proteinExistence type="inferred from homology"/>
<reference evidence="7" key="1">
    <citation type="submission" date="2023-06" db="EMBL/GenBank/DDBJ databases">
        <title>Survivors Of The Sea: Transcriptome response of Skeletonema marinoi to long-term dormancy.</title>
        <authorList>
            <person name="Pinder M.I.M."/>
            <person name="Kourtchenko O."/>
            <person name="Robertson E.K."/>
            <person name="Larsson T."/>
            <person name="Maumus F."/>
            <person name="Osuna-Cruz C.M."/>
            <person name="Vancaester E."/>
            <person name="Stenow R."/>
            <person name="Vandepoele K."/>
            <person name="Ploug H."/>
            <person name="Bruchert V."/>
            <person name="Godhe A."/>
            <person name="Topel M."/>
        </authorList>
    </citation>
    <scope>NUCLEOTIDE SEQUENCE</scope>
    <source>
        <strain evidence="7">R05AC</strain>
    </source>
</reference>
<keyword evidence="5" id="KW-0949">S-adenosyl-L-methionine</keyword>
<evidence type="ECO:0000256" key="1">
    <source>
        <dbReference type="ARBA" id="ARBA00010086"/>
    </source>
</evidence>
<dbReference type="PANTHER" id="PTHR12303:SF6">
    <property type="entry name" value="CARNOSINE N-METHYLTRANSFERASE"/>
    <property type="match status" value="1"/>
</dbReference>